<evidence type="ECO:0000256" key="1">
    <source>
        <dbReference type="SAM" id="Phobius"/>
    </source>
</evidence>
<dbReference type="EMBL" id="RVIJ01000038">
    <property type="protein sequence ID" value="MLW03138.1"/>
    <property type="molecule type" value="Genomic_DNA"/>
</dbReference>
<keyword evidence="1" id="KW-1133">Transmembrane helix</keyword>
<evidence type="ECO:0000313" key="3">
    <source>
        <dbReference type="EMBL" id="MLW03138.1"/>
    </source>
</evidence>
<proteinExistence type="predicted"/>
<protein>
    <submittedName>
        <fullName evidence="3">Uncharacterized protein</fullName>
    </submittedName>
</protein>
<dbReference type="AlphaFoldDB" id="A0A344S7M7"/>
<feature type="transmembrane region" description="Helical" evidence="1">
    <location>
        <begin position="20"/>
        <end position="41"/>
    </location>
</feature>
<keyword evidence="1" id="KW-0812">Transmembrane</keyword>
<dbReference type="RefSeq" id="WP_080169194.1">
    <property type="nucleotide sequence ID" value="NZ_CP030219.1"/>
</dbReference>
<dbReference type="EMBL" id="CP030219">
    <property type="protein sequence ID" value="AXD70866.1"/>
    <property type="molecule type" value="Genomic_DNA"/>
</dbReference>
<sequence>MIAVYCAKLSEPVVEALPGWVTSLLGAVIGAIITGVIAFYLQRNSHRNALVLERNKRKSEFVNKFVSDKVFVFLDQEIDFLQQLSGSSTIVYAKDLGFEHRSSMAMMQALVSVIDDGGEIKNSFNDLMQIKTSMENSIINNSGRDNFKLLGDAIKLCAKIKLLISNLD</sequence>
<keyword evidence="1" id="KW-0472">Membrane</keyword>
<evidence type="ECO:0000313" key="4">
    <source>
        <dbReference type="Proteomes" id="UP000251994"/>
    </source>
</evidence>
<gene>
    <name evidence="2" type="ORF">CHC34_07745</name>
    <name evidence="3" type="ORF">EAK82_23800</name>
</gene>
<reference evidence="2 4" key="1">
    <citation type="submission" date="2018-06" db="EMBL/GenBank/DDBJ databases">
        <title>Completed Genome Sequences of 32 Strains from Various Serotypes of Salmonella enterica.</title>
        <authorList>
            <person name="Nash J.H.E."/>
            <person name="Robertson J."/>
            <person name="Bessonov K."/>
        </authorList>
    </citation>
    <scope>NUCLEOTIDE SEQUENCE [LARGE SCALE GENOMIC DNA]</scope>
    <source>
        <strain evidence="2 4">SA20021456</strain>
    </source>
</reference>
<evidence type="ECO:0000313" key="2">
    <source>
        <dbReference type="EMBL" id="AXD70866.1"/>
    </source>
</evidence>
<reference evidence="3" key="2">
    <citation type="submission" date="2018-10" db="EMBL/GenBank/DDBJ databases">
        <authorList>
            <consortium name="PulseNet: The National Subtyping Network for Foodborne Disease Surveillance"/>
            <person name="Tarr C.L."/>
            <person name="Trees E."/>
            <person name="Katz L.S."/>
            <person name="Carleton-Romer H.A."/>
            <person name="Stroika S."/>
            <person name="Kucerova Z."/>
            <person name="Roache K.F."/>
            <person name="Sabol A.L."/>
            <person name="Besser J."/>
            <person name="Gerner-Smidt P."/>
        </authorList>
    </citation>
    <scope>NUCLEOTIDE SEQUENCE [LARGE SCALE GENOMIC DNA]</scope>
    <source>
        <strain evidence="3">PNUSAS038541</strain>
    </source>
</reference>
<dbReference type="Proteomes" id="UP000885392">
    <property type="component" value="Unassembled WGS sequence"/>
</dbReference>
<dbReference type="Proteomes" id="UP000251994">
    <property type="component" value="Chromosome"/>
</dbReference>
<accession>A0A344S7M7</accession>
<name>A0A344S7M7_SALER</name>
<organism evidence="3">
    <name type="scientific">Salmonella enterica</name>
    <name type="common">Salmonella choleraesuis</name>
    <dbReference type="NCBI Taxonomy" id="28901"/>
    <lineage>
        <taxon>Bacteria</taxon>
        <taxon>Pseudomonadati</taxon>
        <taxon>Pseudomonadota</taxon>
        <taxon>Gammaproteobacteria</taxon>
        <taxon>Enterobacterales</taxon>
        <taxon>Enterobacteriaceae</taxon>
        <taxon>Salmonella</taxon>
    </lineage>
</organism>